<dbReference type="AlphaFoldDB" id="A0A7Y4A0L5"/>
<dbReference type="InterPro" id="IPR021452">
    <property type="entry name" value="DUF3103"/>
</dbReference>
<dbReference type="Proteomes" id="UP000565719">
    <property type="component" value="Unassembled WGS sequence"/>
</dbReference>
<organism evidence="1 2">
    <name type="scientific">Vibrio pectenicida</name>
    <dbReference type="NCBI Taxonomy" id="62763"/>
    <lineage>
        <taxon>Bacteria</taxon>
        <taxon>Pseudomonadati</taxon>
        <taxon>Pseudomonadota</taxon>
        <taxon>Gammaproteobacteria</taxon>
        <taxon>Vibrionales</taxon>
        <taxon>Vibrionaceae</taxon>
        <taxon>Vibrio</taxon>
    </lineage>
</organism>
<dbReference type="RefSeq" id="WP_171361674.1">
    <property type="nucleotide sequence ID" value="NZ_VTXC01000043.1"/>
</dbReference>
<name>A0A7Y4A0L5_9VIBR</name>
<gene>
    <name evidence="1" type="ORF">F0225_14580</name>
</gene>
<dbReference type="EMBL" id="VTXC01000043">
    <property type="protein sequence ID" value="NOH72557.1"/>
    <property type="molecule type" value="Genomic_DNA"/>
</dbReference>
<protein>
    <submittedName>
        <fullName evidence="1">DUF3103 family protein</fullName>
    </submittedName>
</protein>
<proteinExistence type="predicted"/>
<accession>A0A7Y4A0L5</accession>
<comment type="caution">
    <text evidence="1">The sequence shown here is derived from an EMBL/GenBank/DDBJ whole genome shotgun (WGS) entry which is preliminary data.</text>
</comment>
<reference evidence="1 2" key="1">
    <citation type="submission" date="2019-09" db="EMBL/GenBank/DDBJ databases">
        <title>Draft genome sequencing and comparative genomics of hatchery-associated Vibrios.</title>
        <authorList>
            <person name="Kehlet-Delgado H."/>
            <person name="Mueller R.S."/>
        </authorList>
    </citation>
    <scope>NUCLEOTIDE SEQUENCE [LARGE SCALE GENOMIC DNA]</scope>
    <source>
        <strain evidence="1 2">99-46-Y</strain>
    </source>
</reference>
<evidence type="ECO:0000313" key="1">
    <source>
        <dbReference type="EMBL" id="NOH72557.1"/>
    </source>
</evidence>
<evidence type="ECO:0000313" key="2">
    <source>
        <dbReference type="Proteomes" id="UP000565719"/>
    </source>
</evidence>
<sequence>MRPNLPISLMLATTMVGFQLNAKTVNTTDSQSKSEEIARQKQALALQISALYADLEQSIKSQITEKNLATGLDSVDSAQPYSAFKQQMQQADYQYRQTKGITRYTDSVMELRIADASMVKDWKEGESPLFAFEPSGDDSNWQYIEAYDVYGQVHELDIYQMPDVPVLVVDSNGAKELRAGLMAMRAEMNRLGQDSNLITNDSSKPLSNGKKGINRSAKLSDVEPLNTTQLTKIRLDDDEEPWISGKAEVYAIITGVDPSRVEPEIDLVDMPYLDYDGKDYYPSQTMIFWPRYRWGAVDMILMEQDDGTDYKELAKILVKAAGDILKMIPDPEIQGYAIIAQITNRIIDVIPDGVLTNDDDYLDSYYTLMQNTPYVERPGAGGNVVATFKPVTISPTE</sequence>
<dbReference type="Pfam" id="PF11301">
    <property type="entry name" value="DUF3103"/>
    <property type="match status" value="1"/>
</dbReference>